<reference evidence="2" key="1">
    <citation type="submission" date="2020-06" db="EMBL/GenBank/DDBJ databases">
        <authorList>
            <person name="Ji K."/>
            <person name="Li J."/>
        </authorList>
    </citation>
    <scope>NUCLEOTIDE SEQUENCE</scope>
    <source>
        <strain evidence="2">JKM2019</strain>
        <tissue evidence="2">Whole body</tissue>
    </source>
</reference>
<evidence type="ECO:0000313" key="2">
    <source>
        <dbReference type="EMBL" id="KAH7642860.1"/>
    </source>
</evidence>
<proteinExistence type="predicted"/>
<evidence type="ECO:0000256" key="1">
    <source>
        <dbReference type="SAM" id="MobiDB-lite"/>
    </source>
</evidence>
<reference evidence="2" key="2">
    <citation type="journal article" date="2021" name="World Allergy Organ. J.">
        <title>Chromosome-level assembly of Dermatophagoides farinae genome and transcriptome reveals two novel allergens Der f 37 and Der f 39.</title>
        <authorList>
            <person name="Chen J."/>
            <person name="Cai Z."/>
            <person name="Fan D."/>
            <person name="Hu J."/>
            <person name="Hou Y."/>
            <person name="He Y."/>
            <person name="Zhang Z."/>
            <person name="Zhao Z."/>
            <person name="Gao P."/>
            <person name="Hu W."/>
            <person name="Sun J."/>
            <person name="Li J."/>
            <person name="Ji K."/>
        </authorList>
    </citation>
    <scope>NUCLEOTIDE SEQUENCE</scope>
    <source>
        <strain evidence="2">JKM2019</strain>
    </source>
</reference>
<comment type="caution">
    <text evidence="2">The sequence shown here is derived from an EMBL/GenBank/DDBJ whole genome shotgun (WGS) entry which is preliminary data.</text>
</comment>
<protein>
    <submittedName>
        <fullName evidence="2">Uncharacterized protein</fullName>
    </submittedName>
</protein>
<dbReference type="Proteomes" id="UP000828236">
    <property type="component" value="Unassembled WGS sequence"/>
</dbReference>
<dbReference type="EMBL" id="SDOV01000003">
    <property type="protein sequence ID" value="KAH7642860.1"/>
    <property type="molecule type" value="Genomic_DNA"/>
</dbReference>
<sequence>MIEGRILYSWTGVSIQKTFPTLIRSIPLFSNNLKDYLVRISNSSFLQDKFAMMNPNYIQPKKYSLGDDGSCFYYIPLMEILVKYILNDDLVKIIRQETSENVSQYVRNNGLHGRLRLMIYGDEFGVCRTVRESSDKYKEYVLYIDVDNRVQNSKIKDIHLVLIWRSSDLKNSGRSLEHVTAPLCQDIARLTNDGISYVLDGESIRIPFCVSHILGDNLGVAHLLGFRMSFGRAFICRFCGLQYSGLESLNNNVFPLAIYQSYESYNEDLNRVLSNKRYESPYGIKCRSAFDKIRINCFQIAPPDSIGDISNMNEMMKVIDNLKIFKNYSSEEELWKKAAKSEIASKNVSKNASEDDTEDESD</sequence>
<dbReference type="AlphaFoldDB" id="A0A9D4P4E2"/>
<accession>A0A9D4P4E2</accession>
<organism evidence="2">
    <name type="scientific">Dermatophagoides farinae</name>
    <name type="common">American house dust mite</name>
    <dbReference type="NCBI Taxonomy" id="6954"/>
    <lineage>
        <taxon>Eukaryota</taxon>
        <taxon>Metazoa</taxon>
        <taxon>Ecdysozoa</taxon>
        <taxon>Arthropoda</taxon>
        <taxon>Chelicerata</taxon>
        <taxon>Arachnida</taxon>
        <taxon>Acari</taxon>
        <taxon>Acariformes</taxon>
        <taxon>Sarcoptiformes</taxon>
        <taxon>Astigmata</taxon>
        <taxon>Psoroptidia</taxon>
        <taxon>Analgoidea</taxon>
        <taxon>Pyroglyphidae</taxon>
        <taxon>Dermatophagoidinae</taxon>
        <taxon>Dermatophagoides</taxon>
    </lineage>
</organism>
<gene>
    <name evidence="2" type="ORF">HUG17_9551</name>
</gene>
<feature type="region of interest" description="Disordered" evidence="1">
    <location>
        <begin position="343"/>
        <end position="362"/>
    </location>
</feature>
<name>A0A9D4P4E2_DERFA</name>